<organism evidence="2 3">
    <name type="scientific">Profundicola chukchiensis</name>
    <dbReference type="NCBI Taxonomy" id="2961959"/>
    <lineage>
        <taxon>Bacteria</taxon>
        <taxon>Pseudomonadati</taxon>
        <taxon>Bacteroidota</taxon>
        <taxon>Flavobacteriia</taxon>
        <taxon>Flavobacteriales</taxon>
        <taxon>Weeksellaceae</taxon>
        <taxon>Profundicola</taxon>
    </lineage>
</organism>
<comment type="caution">
    <text evidence="2">The sequence shown here is derived from an EMBL/GenBank/DDBJ whole genome shotgun (WGS) entry which is preliminary data.</text>
</comment>
<dbReference type="InterPro" id="IPR045659">
    <property type="entry name" value="LptD_2"/>
</dbReference>
<feature type="domain" description="LPS-assembly protein LptD central" evidence="1">
    <location>
        <begin position="220"/>
        <end position="699"/>
    </location>
</feature>
<dbReference type="PANTHER" id="PTHR30189:SF1">
    <property type="entry name" value="LPS-ASSEMBLY PROTEIN LPTD"/>
    <property type="match status" value="1"/>
</dbReference>
<protein>
    <submittedName>
        <fullName evidence="2">LPS assembly protein LptD</fullName>
    </submittedName>
</protein>
<gene>
    <name evidence="2" type="ORF">NMK71_06485</name>
</gene>
<sequence length="878" mass="100255">MAFNDFNISIRIFFLLFFNIVLAQVETIDTSVSKNDTVTIIQPIVKTDVDAANDTVKKERLQGILDYDSYDQYHDYKNQHTYLVTDAIVKYLDMEIQADYIDINWNTGDIYAVGKEDSLGNIVEPSKFRQGNKEIEYNSFSFNINTKRGKAFNVRTEESMGSDQGVIIAGVVKQYNDSVSGMRKVAYTTDTYFIQRKDSIADYHMEAEIAKYMQGKDKKVVTGPIVMKIYEVTTPLALPFAFLPMGDNRSAGILLPSFGEREEVGFYLQGAGFYLPIGDYMDISLTGDVYTRGSLGLHAMSQYLKRYSFSGNFSFDWEKRVTGIKGLDDYNKSTNYRLAWSHRQDPKANPNLIFSANVNFMSSKFYREGISNYGISSGNYLQNNVNSSISINKNFPNSPFSASLTVSHSQNTNNNSDQQGNATFQLPQLTVNMSNIYPFAPKTGSKKGLWQSIGMNYNFNLQNTLYTTEDDLFSSRMFDNAKNGARHNFSFNTGTTIFKYFPLSFNAGYEEVWTLNTIRKQYDDLTNSVFEERVNGFDSYRTFNLGTGISTTLYGQANFGTADDDKMIKAIRHMISPRVSFNYRPDFSTDEWGYYDAFINGEGEEIRYSYFDGGIYGAPSQGLSQSLSIGINNNLEMKIRSKTDSTGIEKIKIFESFNISTGYNFAADSLKLSPISINGRTSLFKNKMGISFRATVDPYKNLVNDEFPNGKRIDELGKFRFTTMGVRLNYNLTEALFGEREMDYEKRGRIRYEDYYFDDDNYAQFLTPWSLAVDLTHTRTMSLTDEVRNTTSVGLRGSISPTPHWAFSGRTSLDVQKMDFAGTYFTFSRDLRSFVIDFSMNPFGQYKTWNFFIGIKANFLRDAVKYEEREFNSRTNTF</sequence>
<dbReference type="EMBL" id="JANCMU010000003">
    <property type="protein sequence ID" value="MDG4946055.1"/>
    <property type="molecule type" value="Genomic_DNA"/>
</dbReference>
<proteinExistence type="predicted"/>
<reference evidence="2" key="1">
    <citation type="submission" date="2022-07" db="EMBL/GenBank/DDBJ databases">
        <title>Description and genome-wide analysis of Profundicola chukchiensis gen. nov., sp. nov., marine bacteria isolated from bottom sediments of the Chukchi Sea.</title>
        <authorList>
            <person name="Romanenko L."/>
            <person name="Otstavnykh N."/>
            <person name="Kurilenko V."/>
            <person name="Eremeev V."/>
            <person name="Velansky P."/>
            <person name="Mikhailov V."/>
            <person name="Isaeva M."/>
        </authorList>
    </citation>
    <scope>NUCLEOTIDE SEQUENCE</scope>
    <source>
        <strain evidence="2">KMM 9713</strain>
    </source>
</reference>
<dbReference type="PANTHER" id="PTHR30189">
    <property type="entry name" value="LPS-ASSEMBLY PROTEIN"/>
    <property type="match status" value="1"/>
</dbReference>
<dbReference type="Pfam" id="PF19838">
    <property type="entry name" value="LptD_2"/>
    <property type="match status" value="1"/>
</dbReference>
<dbReference type="RefSeq" id="WP_304420563.1">
    <property type="nucleotide sequence ID" value="NZ_JANCMU010000003.1"/>
</dbReference>
<dbReference type="AlphaFoldDB" id="A0A9X4MZY5"/>
<accession>A0A9X4MZY5</accession>
<dbReference type="GO" id="GO:1990351">
    <property type="term" value="C:transporter complex"/>
    <property type="evidence" value="ECO:0007669"/>
    <property type="project" value="TreeGrafter"/>
</dbReference>
<dbReference type="Proteomes" id="UP001152599">
    <property type="component" value="Unassembled WGS sequence"/>
</dbReference>
<dbReference type="InterPro" id="IPR050218">
    <property type="entry name" value="LptD"/>
</dbReference>
<evidence type="ECO:0000313" key="2">
    <source>
        <dbReference type="EMBL" id="MDG4946055.1"/>
    </source>
</evidence>
<name>A0A9X4MZY5_9FLAO</name>
<evidence type="ECO:0000313" key="3">
    <source>
        <dbReference type="Proteomes" id="UP001152599"/>
    </source>
</evidence>
<dbReference type="GO" id="GO:0009279">
    <property type="term" value="C:cell outer membrane"/>
    <property type="evidence" value="ECO:0007669"/>
    <property type="project" value="TreeGrafter"/>
</dbReference>
<evidence type="ECO:0000259" key="1">
    <source>
        <dbReference type="Pfam" id="PF19838"/>
    </source>
</evidence>
<keyword evidence="3" id="KW-1185">Reference proteome</keyword>